<feature type="compositionally biased region" description="Basic and acidic residues" evidence="2">
    <location>
        <begin position="533"/>
        <end position="548"/>
    </location>
</feature>
<dbReference type="RefSeq" id="XP_018026181.2">
    <property type="nucleotide sequence ID" value="XM_018170692.2"/>
</dbReference>
<dbReference type="OrthoDB" id="6428710at2759"/>
<dbReference type="KEGG" id="hazt:108681639"/>
<protein>
    <submittedName>
        <fullName evidence="4">PHD finger protein rhinoceros-like</fullName>
    </submittedName>
</protein>
<feature type="compositionally biased region" description="Basic and acidic residues" evidence="2">
    <location>
        <begin position="637"/>
        <end position="647"/>
    </location>
</feature>
<feature type="region of interest" description="Disordered" evidence="2">
    <location>
        <begin position="283"/>
        <end position="657"/>
    </location>
</feature>
<evidence type="ECO:0000313" key="3">
    <source>
        <dbReference type="Proteomes" id="UP000694843"/>
    </source>
</evidence>
<feature type="compositionally biased region" description="Polar residues" evidence="2">
    <location>
        <begin position="291"/>
        <end position="303"/>
    </location>
</feature>
<sequence length="1258" mass="138579">MASLASTSRSPTTNNPDDESLLTSGANEDVDAAECSDTRLLTKVRQKKLSSLSSRQRKMGPAPLASFEDLSMDKTTSDSSSADERNTLVGIGEASEPISPLSPSIKIAALTVPTSPRIRVSAASTSSAHDTDSKDSTPDKELFIGYTKKDYCEEMSDVKTSTEELLAEEERLRRAREKAKKAETEKYEEALRISKFDRKESSSSVLSENLLPVISSHSSRLSSLGSTGSHVRRSPSPHRMLLETSFCGNKPILQPSIDLEDPPMTTNKLLDYAMDNLESIVSPTDDREFSESPTLIPFNSSDASQTPSSVTTSTKSLTSDSGAPKKSQFQERRDKIDQELTRIHQSSPRNTPERGSGTSENRPRAIENQMSSSEATHKRKESSESPNSSKSPRLGKKVLPPHIPDLKDLRKTGVAPVPPPPPPLYGETSATILSDSARKQSISTTPTASPKFGKKYIGKKNKENAGPGSGNSTPSTSRKSSFSSLFRRGDAALSPVTPDSPGSATGRKSPFSELIKSARNEYRSRSRSRSRSKSRDREFDDESLERKTVLSIFKPKSKRKDDPTSKGDEERVEEKSKSSSEAIMKIEFTFNSNKEFSPPGSDRSEVTDDDPFAPKTARGSGPKSPQADKQMKSNVDVLKDHETEPKPHVRAASPYKSVIEDLEQRQKEIAEKAAAKAEEKQDTVLEVENSAQVIPKTEEVIAEAPKQEELKVKIPPEEDSISESERESEIDYLKKKQQLGIEDDHTVSSDVEIKKLVGHDNGEEDELPYVPTTLPLERSQVTPMVPVKERASSLKMVQSIERPRSATPIHPCRLEQFKQSIDQQGSELETEKINIKIPKKTIPAKNVVRQSSKSWEDFCQEGLKSPRTLRRERRENSLHGNEINFAAVTKQRTRSEGKSPSSRETTPLEAPKSWINFEEIPDINMKPVKQIKTLQQQKPLPQPSGTSEPHRKPKLTQQMRADASKMNDSYHPDDLSSPRKKLDSQLSEDILPASLRSLTSTPDRDDSSEKSSDSERLGSQSSSEELTTIREKIAEIKKREDKANHDESSDLERLLAPVNDCIAKLSTISTQNKVPLSERKSPIPDNWADFLLPPQAGRRSRLSSLGSEAGSIGGGRSPSPSHMLLETSFCGSQPIDDPGFAEPNVPISVARKMSGISLGDLSPLVPRSEFGATSSLHHFRASIQASVHSDYGVEGRHSGKEGRGFNPHHHRSASEYSTRSAPPAPPRRNLNPFGMDLGMKSNRSSLVSQERSPPDSPS</sequence>
<feature type="compositionally biased region" description="Polar residues" evidence="2">
    <location>
        <begin position="1017"/>
        <end position="1026"/>
    </location>
</feature>
<evidence type="ECO:0000256" key="1">
    <source>
        <dbReference type="SAM" id="Coils"/>
    </source>
</evidence>
<feature type="region of interest" description="Disordered" evidence="2">
    <location>
        <begin position="118"/>
        <end position="140"/>
    </location>
</feature>
<feature type="compositionally biased region" description="Basic and acidic residues" evidence="2">
    <location>
        <begin position="1191"/>
        <end position="1203"/>
    </location>
</feature>
<keyword evidence="3" id="KW-1185">Reference proteome</keyword>
<accession>A0A8B7PLA6</accession>
<feature type="region of interest" description="Disordered" evidence="2">
    <location>
        <begin position="1190"/>
        <end position="1258"/>
    </location>
</feature>
<feature type="compositionally biased region" description="Basic and acidic residues" evidence="2">
    <location>
        <begin position="1002"/>
        <end position="1016"/>
    </location>
</feature>
<feature type="compositionally biased region" description="Polar residues" evidence="2">
    <location>
        <begin position="1241"/>
        <end position="1251"/>
    </location>
</feature>
<feature type="compositionally biased region" description="Low complexity" evidence="2">
    <location>
        <begin position="218"/>
        <end position="229"/>
    </location>
</feature>
<feature type="compositionally biased region" description="Basic and acidic residues" evidence="2">
    <location>
        <begin position="559"/>
        <end position="578"/>
    </location>
</feature>
<feature type="compositionally biased region" description="Low complexity" evidence="2">
    <location>
        <begin position="930"/>
        <end position="939"/>
    </location>
</feature>
<organism evidence="3 4">
    <name type="scientific">Hyalella azteca</name>
    <name type="common">Amphipod</name>
    <dbReference type="NCBI Taxonomy" id="294128"/>
    <lineage>
        <taxon>Eukaryota</taxon>
        <taxon>Metazoa</taxon>
        <taxon>Ecdysozoa</taxon>
        <taxon>Arthropoda</taxon>
        <taxon>Crustacea</taxon>
        <taxon>Multicrustacea</taxon>
        <taxon>Malacostraca</taxon>
        <taxon>Eumalacostraca</taxon>
        <taxon>Peracarida</taxon>
        <taxon>Amphipoda</taxon>
        <taxon>Senticaudata</taxon>
        <taxon>Talitrida</taxon>
        <taxon>Talitroidea</taxon>
        <taxon>Hyalellidae</taxon>
        <taxon>Hyalella</taxon>
    </lineage>
</organism>
<feature type="region of interest" description="Disordered" evidence="2">
    <location>
        <begin position="1"/>
        <end position="100"/>
    </location>
</feature>
<evidence type="ECO:0000256" key="2">
    <source>
        <dbReference type="SAM" id="MobiDB-lite"/>
    </source>
</evidence>
<feature type="region of interest" description="Disordered" evidence="2">
    <location>
        <begin position="1098"/>
        <end position="1130"/>
    </location>
</feature>
<keyword evidence="1" id="KW-0175">Coiled coil</keyword>
<feature type="compositionally biased region" description="Basic and acidic residues" evidence="2">
    <location>
        <begin position="71"/>
        <end position="86"/>
    </location>
</feature>
<proteinExistence type="predicted"/>
<feature type="compositionally biased region" description="Basic and acidic residues" evidence="2">
    <location>
        <begin position="129"/>
        <end position="140"/>
    </location>
</feature>
<dbReference type="GeneID" id="108681639"/>
<feature type="region of interest" description="Disordered" evidence="2">
    <location>
        <begin position="218"/>
        <end position="237"/>
    </location>
</feature>
<feature type="compositionally biased region" description="Polar residues" evidence="2">
    <location>
        <begin position="428"/>
        <end position="448"/>
    </location>
</feature>
<feature type="compositionally biased region" description="Basic and acidic residues" evidence="2">
    <location>
        <begin position="1027"/>
        <end position="1051"/>
    </location>
</feature>
<dbReference type="Proteomes" id="UP000694843">
    <property type="component" value="Unplaced"/>
</dbReference>
<feature type="compositionally biased region" description="Basic and acidic residues" evidence="2">
    <location>
        <begin position="962"/>
        <end position="983"/>
    </location>
</feature>
<feature type="coiled-coil region" evidence="1">
    <location>
        <begin position="659"/>
        <end position="690"/>
    </location>
</feature>
<feature type="coiled-coil region" evidence="1">
    <location>
        <begin position="158"/>
        <end position="185"/>
    </location>
</feature>
<feature type="compositionally biased region" description="Low complexity" evidence="2">
    <location>
        <begin position="470"/>
        <end position="484"/>
    </location>
</feature>
<name>A0A8B7PLA6_HYAAZ</name>
<reference evidence="4" key="1">
    <citation type="submission" date="2025-08" db="UniProtKB">
        <authorList>
            <consortium name="RefSeq"/>
        </authorList>
    </citation>
    <scope>IDENTIFICATION</scope>
    <source>
        <tissue evidence="4">Whole organism</tissue>
    </source>
</reference>
<feature type="region of interest" description="Disordered" evidence="2">
    <location>
        <begin position="866"/>
        <end position="914"/>
    </location>
</feature>
<feature type="compositionally biased region" description="Basic and acidic residues" evidence="2">
    <location>
        <begin position="328"/>
        <end position="342"/>
    </location>
</feature>
<feature type="region of interest" description="Disordered" evidence="2">
    <location>
        <begin position="928"/>
        <end position="1051"/>
    </location>
</feature>
<feature type="compositionally biased region" description="Polar residues" evidence="2">
    <location>
        <begin position="1"/>
        <end position="26"/>
    </location>
</feature>
<feature type="compositionally biased region" description="Low complexity" evidence="2">
    <location>
        <begin position="304"/>
        <end position="321"/>
    </location>
</feature>
<gene>
    <name evidence="4" type="primary">LOC108681639</name>
</gene>
<dbReference type="AlphaFoldDB" id="A0A8B7PLA6"/>
<evidence type="ECO:0000313" key="4">
    <source>
        <dbReference type="RefSeq" id="XP_018026181.2"/>
    </source>
</evidence>
<dbReference type="OMA" id="KYATEPR"/>